<dbReference type="EMBL" id="KL142373">
    <property type="protein sequence ID" value="KDR79081.1"/>
    <property type="molecule type" value="Genomic_DNA"/>
</dbReference>
<dbReference type="HOGENOM" id="CLU_077311_0_0_1"/>
<name>A0A067T7H6_GALM3</name>
<dbReference type="Proteomes" id="UP000027222">
    <property type="component" value="Unassembled WGS sequence"/>
</dbReference>
<organism evidence="1 2">
    <name type="scientific">Galerina marginata (strain CBS 339.88)</name>
    <dbReference type="NCBI Taxonomy" id="685588"/>
    <lineage>
        <taxon>Eukaryota</taxon>
        <taxon>Fungi</taxon>
        <taxon>Dikarya</taxon>
        <taxon>Basidiomycota</taxon>
        <taxon>Agaricomycotina</taxon>
        <taxon>Agaricomycetes</taxon>
        <taxon>Agaricomycetidae</taxon>
        <taxon>Agaricales</taxon>
        <taxon>Agaricineae</taxon>
        <taxon>Strophariaceae</taxon>
        <taxon>Galerina</taxon>
    </lineage>
</organism>
<gene>
    <name evidence="1" type="ORF">GALMADRAFT_63130</name>
</gene>
<keyword evidence="2" id="KW-1185">Reference proteome</keyword>
<dbReference type="STRING" id="685588.A0A067T7H6"/>
<accession>A0A067T7H6</accession>
<evidence type="ECO:0000313" key="2">
    <source>
        <dbReference type="Proteomes" id="UP000027222"/>
    </source>
</evidence>
<proteinExistence type="predicted"/>
<dbReference type="OrthoDB" id="2634326at2759"/>
<evidence type="ECO:0000313" key="1">
    <source>
        <dbReference type="EMBL" id="KDR79081.1"/>
    </source>
</evidence>
<protein>
    <submittedName>
        <fullName evidence="1">Uncharacterized protein</fullName>
    </submittedName>
</protein>
<dbReference type="AlphaFoldDB" id="A0A067T7H6"/>
<sequence>PNGIVVTSPNMDWIPDIMKDSEQVLVRMDGHFFLADTGSAPQLFYYGTYFLPFTPVRPPASEISQHEFGLAWRELQRSDFVLEIGAESSGLGRIVPALADEFIALRKTLSSRIQALIDVGRWAENQYDEIKFNKTGMHYLSLTLTFAPQTYEDTLLTVTTFQRHVLEALACYAYLTVWKTREMNLDVDAPPRPVDKTIMGALTVDTNVAIRLHALGVPTWLIRTPSSIPHDMNICHECDPSIPSGLVREVMPNKPAAYIGVACATRNRACLRTGMQSIRLGHSAFNITSEQLVSNYENGRRLNFI</sequence>
<reference evidence="2" key="1">
    <citation type="journal article" date="2014" name="Proc. Natl. Acad. Sci. U.S.A.">
        <title>Extensive sampling of basidiomycete genomes demonstrates inadequacy of the white-rot/brown-rot paradigm for wood decay fungi.</title>
        <authorList>
            <person name="Riley R."/>
            <person name="Salamov A.A."/>
            <person name="Brown D.W."/>
            <person name="Nagy L.G."/>
            <person name="Floudas D."/>
            <person name="Held B.W."/>
            <person name="Levasseur A."/>
            <person name="Lombard V."/>
            <person name="Morin E."/>
            <person name="Otillar R."/>
            <person name="Lindquist E.A."/>
            <person name="Sun H."/>
            <person name="LaButti K.M."/>
            <person name="Schmutz J."/>
            <person name="Jabbour D."/>
            <person name="Luo H."/>
            <person name="Baker S.E."/>
            <person name="Pisabarro A.G."/>
            <person name="Walton J.D."/>
            <person name="Blanchette R.A."/>
            <person name="Henrissat B."/>
            <person name="Martin F."/>
            <person name="Cullen D."/>
            <person name="Hibbett D.S."/>
            <person name="Grigoriev I.V."/>
        </authorList>
    </citation>
    <scope>NUCLEOTIDE SEQUENCE [LARGE SCALE GENOMIC DNA]</scope>
    <source>
        <strain evidence="2">CBS 339.88</strain>
    </source>
</reference>
<feature type="non-terminal residue" evidence="1">
    <location>
        <position position="1"/>
    </location>
</feature>